<organism evidence="1 2">
    <name type="scientific">Paenibacillus lactis</name>
    <dbReference type="NCBI Taxonomy" id="228574"/>
    <lineage>
        <taxon>Bacteria</taxon>
        <taxon>Bacillati</taxon>
        <taxon>Bacillota</taxon>
        <taxon>Bacilli</taxon>
        <taxon>Bacillales</taxon>
        <taxon>Paenibacillaceae</taxon>
        <taxon>Paenibacillus</taxon>
    </lineage>
</organism>
<dbReference type="InterPro" id="IPR013078">
    <property type="entry name" value="His_Pase_superF_clade-1"/>
</dbReference>
<dbReference type="SUPFAM" id="SSF53254">
    <property type="entry name" value="Phosphoglycerate mutase-like"/>
    <property type="match status" value="1"/>
</dbReference>
<evidence type="ECO:0000313" key="1">
    <source>
        <dbReference type="EMBL" id="MBP1893922.1"/>
    </source>
</evidence>
<dbReference type="PANTHER" id="PTHR48100">
    <property type="entry name" value="BROAD-SPECIFICITY PHOSPHATASE YOR283W-RELATED"/>
    <property type="match status" value="1"/>
</dbReference>
<dbReference type="PANTHER" id="PTHR48100:SF1">
    <property type="entry name" value="HISTIDINE PHOSPHATASE FAMILY PROTEIN-RELATED"/>
    <property type="match status" value="1"/>
</dbReference>
<dbReference type="InterPro" id="IPR050275">
    <property type="entry name" value="PGM_Phosphatase"/>
</dbReference>
<accession>A0ABS4FCD5</accession>
<proteinExistence type="predicted"/>
<name>A0ABS4FCD5_9BACL</name>
<reference evidence="1 2" key="1">
    <citation type="submission" date="2021-03" db="EMBL/GenBank/DDBJ databases">
        <title>Genomic Encyclopedia of Type Strains, Phase IV (KMG-IV): sequencing the most valuable type-strain genomes for metagenomic binning, comparative biology and taxonomic classification.</title>
        <authorList>
            <person name="Goeker M."/>
        </authorList>
    </citation>
    <scope>NUCLEOTIDE SEQUENCE [LARGE SCALE GENOMIC DNA]</scope>
    <source>
        <strain evidence="1 2">DSM 15596</strain>
    </source>
</reference>
<dbReference type="Proteomes" id="UP000706926">
    <property type="component" value="Unassembled WGS sequence"/>
</dbReference>
<dbReference type="Pfam" id="PF00300">
    <property type="entry name" value="His_Phos_1"/>
    <property type="match status" value="1"/>
</dbReference>
<dbReference type="EMBL" id="JAGGKI010000007">
    <property type="protein sequence ID" value="MBP1893922.1"/>
    <property type="molecule type" value="Genomic_DNA"/>
</dbReference>
<dbReference type="Gene3D" id="3.40.50.1240">
    <property type="entry name" value="Phosphoglycerate mutase-like"/>
    <property type="match status" value="1"/>
</dbReference>
<protein>
    <submittedName>
        <fullName evidence="1">Broad specificity phosphatase PhoE</fullName>
    </submittedName>
</protein>
<dbReference type="RefSeq" id="WP_210094891.1">
    <property type="nucleotide sequence ID" value="NZ_BOSA01000003.1"/>
</dbReference>
<dbReference type="CDD" id="cd07067">
    <property type="entry name" value="HP_PGM_like"/>
    <property type="match status" value="1"/>
</dbReference>
<comment type="caution">
    <text evidence="1">The sequence shown here is derived from an EMBL/GenBank/DDBJ whole genome shotgun (WGS) entry which is preliminary data.</text>
</comment>
<dbReference type="InterPro" id="IPR029033">
    <property type="entry name" value="His_PPase_superfam"/>
</dbReference>
<dbReference type="GeneID" id="95404986"/>
<evidence type="ECO:0000313" key="2">
    <source>
        <dbReference type="Proteomes" id="UP000706926"/>
    </source>
</evidence>
<keyword evidence="2" id="KW-1185">Reference proteome</keyword>
<dbReference type="SMART" id="SM00855">
    <property type="entry name" value="PGAM"/>
    <property type="match status" value="1"/>
</dbReference>
<sequence>MSTDFYLVRHAEKQKGTGDVSISPLGIQQARMTAAYFRKMPISRICCSPLQRAKQTAGFIAEAVNQTILEDTRLRERANWGDLPGQTFQEFIEMWNHCTLERDFVPPVGDSARRAGERLSSCIVELSAQHTIERIVIVTHGGLITDFMVNEFSQDELNAYHPDFVQTQSRLVPECSITHIKYVDGRFVLIDFANITHLHLLG</sequence>
<gene>
    <name evidence="1" type="ORF">J2Z18_003025</name>
</gene>